<dbReference type="NCBIfam" id="NF011652">
    <property type="entry name" value="PRK15070.1"/>
    <property type="match status" value="1"/>
</dbReference>
<dbReference type="InterPro" id="IPR008300">
    <property type="entry name" value="PTAC"/>
</dbReference>
<dbReference type="EMBL" id="FQZS01000012">
    <property type="protein sequence ID" value="SHI97660.1"/>
    <property type="molecule type" value="Genomic_DNA"/>
</dbReference>
<comment type="cofactor">
    <cofactor evidence="1">
        <name>Zn(2+)</name>
        <dbReference type="ChEBI" id="CHEBI:29105"/>
    </cofactor>
</comment>
<dbReference type="PIRSF" id="PIRSF010130">
    <property type="entry name" value="PduL"/>
    <property type="match status" value="1"/>
</dbReference>
<evidence type="ECO:0000256" key="1">
    <source>
        <dbReference type="ARBA" id="ARBA00001947"/>
    </source>
</evidence>
<evidence type="ECO:0000256" key="7">
    <source>
        <dbReference type="ARBA" id="ARBA00022833"/>
    </source>
</evidence>
<keyword evidence="5 10" id="KW-0808">Transferase</keyword>
<comment type="catalytic activity">
    <reaction evidence="9 10">
        <text>propanoyl-CoA + phosphate = propanoyl phosphate + CoA</text>
        <dbReference type="Rhea" id="RHEA:28046"/>
        <dbReference type="ChEBI" id="CHEBI:43474"/>
        <dbReference type="ChEBI" id="CHEBI:57287"/>
        <dbReference type="ChEBI" id="CHEBI:57392"/>
        <dbReference type="ChEBI" id="CHEBI:58933"/>
        <dbReference type="EC" id="2.3.1.222"/>
    </reaction>
</comment>
<keyword evidence="8 10" id="KW-0012">Acyltransferase</keyword>
<evidence type="ECO:0000256" key="2">
    <source>
        <dbReference type="ARBA" id="ARBA00007342"/>
    </source>
</evidence>
<evidence type="ECO:0000256" key="5">
    <source>
        <dbReference type="ARBA" id="ARBA00022679"/>
    </source>
</evidence>
<sequence>MDRLELIVEKVLKKIEESKHIPVETSARHVHLSKGHVDILFGEGYELEMVRELSQPGQYVCKERVDIIGPKNIIRNVAILGPVREDTQIEISRTDSISLGINAPLRLSGDLKDSETLYIRCNGKIIEVPSSTIVAKRHIHMTPEDGRRFGVEDKQIVKVRIGSPRPVIFEDVVIRISNRSRLSMHIDHDEANACGFFEGVVGEIMEV</sequence>
<evidence type="ECO:0000256" key="6">
    <source>
        <dbReference type="ARBA" id="ARBA00022723"/>
    </source>
</evidence>
<dbReference type="OrthoDB" id="9784365at2"/>
<organism evidence="11 12">
    <name type="scientific">Lutispora thermophila DSM 19022</name>
    <dbReference type="NCBI Taxonomy" id="1122184"/>
    <lineage>
        <taxon>Bacteria</taxon>
        <taxon>Bacillati</taxon>
        <taxon>Bacillota</taxon>
        <taxon>Clostridia</taxon>
        <taxon>Lutisporales</taxon>
        <taxon>Lutisporaceae</taxon>
        <taxon>Lutispora</taxon>
    </lineage>
</organism>
<dbReference type="PANTHER" id="PTHR39453">
    <property type="entry name" value="PHOSPHATE PROPANOYLTRANSFERASE"/>
    <property type="match status" value="1"/>
</dbReference>
<evidence type="ECO:0000256" key="4">
    <source>
        <dbReference type="ARBA" id="ARBA00020837"/>
    </source>
</evidence>
<dbReference type="EC" id="2.3.1.222" evidence="3 10"/>
<comment type="similarity">
    <text evidence="2 10">Belongs to the PduL family.</text>
</comment>
<dbReference type="PANTHER" id="PTHR39453:SF1">
    <property type="entry name" value="PHOSPHATE PROPANOYLTRANSFERASE"/>
    <property type="match status" value="1"/>
</dbReference>
<dbReference type="AlphaFoldDB" id="A0A1M6FIW8"/>
<keyword evidence="7" id="KW-0862">Zinc</keyword>
<accession>A0A1M6FIW8</accession>
<keyword evidence="12" id="KW-1185">Reference proteome</keyword>
<dbReference type="GO" id="GO:0051144">
    <property type="term" value="P:1,2-propanediol catabolic process"/>
    <property type="evidence" value="ECO:0007669"/>
    <property type="project" value="UniProtKB-UniPathway"/>
</dbReference>
<gene>
    <name evidence="11" type="ORF">SAMN02745176_01989</name>
</gene>
<dbReference type="Proteomes" id="UP000184442">
    <property type="component" value="Unassembled WGS sequence"/>
</dbReference>
<comment type="pathway">
    <text evidence="10">Polyol metabolism; 1,2-propanediol degradation.</text>
</comment>
<reference evidence="11 12" key="1">
    <citation type="submission" date="2016-11" db="EMBL/GenBank/DDBJ databases">
        <authorList>
            <person name="Jaros S."/>
            <person name="Januszkiewicz K."/>
            <person name="Wedrychowicz H."/>
        </authorList>
    </citation>
    <scope>NUCLEOTIDE SEQUENCE [LARGE SCALE GENOMIC DNA]</scope>
    <source>
        <strain evidence="11 12">DSM 19022</strain>
    </source>
</reference>
<evidence type="ECO:0000256" key="10">
    <source>
        <dbReference type="PIRNR" id="PIRNR010130"/>
    </source>
</evidence>
<evidence type="ECO:0000313" key="12">
    <source>
        <dbReference type="Proteomes" id="UP000184442"/>
    </source>
</evidence>
<keyword evidence="6" id="KW-0479">Metal-binding</keyword>
<dbReference type="STRING" id="1122184.SAMN02745176_01989"/>
<comment type="function">
    <text evidence="10">Involved in 1,2-propanediol (1,2-PD) degradation by catalyzing the conversion of propanoyl-CoA to propanoyl-phosphate.</text>
</comment>
<evidence type="ECO:0000256" key="9">
    <source>
        <dbReference type="ARBA" id="ARBA00047589"/>
    </source>
</evidence>
<evidence type="ECO:0000313" key="11">
    <source>
        <dbReference type="EMBL" id="SHI97660.1"/>
    </source>
</evidence>
<protein>
    <recommendedName>
        <fullName evidence="4 10">Phosphate propanoyltransferase</fullName>
        <ecNumber evidence="3 10">2.3.1.222</ecNumber>
    </recommendedName>
</protein>
<dbReference type="GO" id="GO:0046872">
    <property type="term" value="F:metal ion binding"/>
    <property type="evidence" value="ECO:0007669"/>
    <property type="project" value="UniProtKB-KW"/>
</dbReference>
<evidence type="ECO:0000256" key="3">
    <source>
        <dbReference type="ARBA" id="ARBA00012206"/>
    </source>
</evidence>
<dbReference type="Pfam" id="PF06130">
    <property type="entry name" value="PTAC"/>
    <property type="match status" value="1"/>
</dbReference>
<proteinExistence type="inferred from homology"/>
<dbReference type="RefSeq" id="WP_073026051.1">
    <property type="nucleotide sequence ID" value="NZ_FQZS01000012.1"/>
</dbReference>
<dbReference type="UniPathway" id="UPA00621"/>
<evidence type="ECO:0000256" key="8">
    <source>
        <dbReference type="ARBA" id="ARBA00023315"/>
    </source>
</evidence>
<dbReference type="GO" id="GO:0016747">
    <property type="term" value="F:acyltransferase activity, transferring groups other than amino-acyl groups"/>
    <property type="evidence" value="ECO:0007669"/>
    <property type="project" value="InterPro"/>
</dbReference>
<name>A0A1M6FIW8_9FIRM</name>